<dbReference type="KEGG" id="cts:Ctha_0619"/>
<evidence type="ECO:0000259" key="1">
    <source>
        <dbReference type="PROSITE" id="PS50206"/>
    </source>
</evidence>
<dbReference type="STRING" id="517418.Ctha_0619"/>
<feature type="domain" description="Rhodanese" evidence="1">
    <location>
        <begin position="87"/>
        <end position="183"/>
    </location>
</feature>
<dbReference type="EMBL" id="CP001100">
    <property type="protein sequence ID" value="ACF13089.1"/>
    <property type="molecule type" value="Genomic_DNA"/>
</dbReference>
<reference evidence="2 3" key="1">
    <citation type="submission" date="2008-06" db="EMBL/GenBank/DDBJ databases">
        <title>Complete sequence of Chloroherpeton thalassium ATCC 35110.</title>
        <authorList>
            <consortium name="US DOE Joint Genome Institute"/>
            <person name="Lucas S."/>
            <person name="Copeland A."/>
            <person name="Lapidus A."/>
            <person name="Glavina del Rio T."/>
            <person name="Dalin E."/>
            <person name="Tice H."/>
            <person name="Bruce D."/>
            <person name="Goodwin L."/>
            <person name="Pitluck S."/>
            <person name="Schmutz J."/>
            <person name="Larimer F."/>
            <person name="Land M."/>
            <person name="Hauser L."/>
            <person name="Kyrpides N."/>
            <person name="Mikhailova N."/>
            <person name="Liu Z."/>
            <person name="Li T."/>
            <person name="Zhao F."/>
            <person name="Overmann J."/>
            <person name="Bryant D.A."/>
            <person name="Richardson P."/>
        </authorList>
    </citation>
    <scope>NUCLEOTIDE SEQUENCE [LARGE SCALE GENOMIC DNA]</scope>
    <source>
        <strain evidence="3">ATCC 35110 / GB-78</strain>
    </source>
</reference>
<dbReference type="AlphaFoldDB" id="B3QVN2"/>
<dbReference type="Pfam" id="PF00581">
    <property type="entry name" value="Rhodanese"/>
    <property type="match status" value="1"/>
</dbReference>
<gene>
    <name evidence="2" type="ordered locus">Ctha_0619</name>
</gene>
<dbReference type="InterPro" id="IPR036873">
    <property type="entry name" value="Rhodanese-like_dom_sf"/>
</dbReference>
<accession>B3QVN2</accession>
<evidence type="ECO:0000313" key="3">
    <source>
        <dbReference type="Proteomes" id="UP000001208"/>
    </source>
</evidence>
<dbReference type="HOGENOM" id="CLU_089574_5_0_10"/>
<dbReference type="OrthoDB" id="598065at2"/>
<dbReference type="SMART" id="SM00450">
    <property type="entry name" value="RHOD"/>
    <property type="match status" value="1"/>
</dbReference>
<keyword evidence="3" id="KW-1185">Reference proteome</keyword>
<dbReference type="eggNOG" id="COG0607">
    <property type="taxonomic scope" value="Bacteria"/>
</dbReference>
<dbReference type="CDD" id="cd00158">
    <property type="entry name" value="RHOD"/>
    <property type="match status" value="1"/>
</dbReference>
<dbReference type="Gene3D" id="3.40.250.10">
    <property type="entry name" value="Rhodanese-like domain"/>
    <property type="match status" value="1"/>
</dbReference>
<evidence type="ECO:0000313" key="2">
    <source>
        <dbReference type="EMBL" id="ACF13089.1"/>
    </source>
</evidence>
<dbReference type="PROSITE" id="PS50206">
    <property type="entry name" value="RHODANESE_3"/>
    <property type="match status" value="1"/>
</dbReference>
<name>B3QVN2_CHLT3</name>
<proteinExistence type="predicted"/>
<sequence>MLSGTTLAVFFQRVESRCCFISGVDSRDVVFYLKKMDIHFNRKKNMLNFLLKHLRSLELVEQFVENAHPACTSLEHHTLFELMQSSALETLRIFDVRAFQEFEISHLEQAISVPPETEVSHFFETFENELSGKKLVFYCSVGLRSAEFIGKVQNKCLNAGALSVHNLKGGIFRWYNAGLPVVSANGKTDELHPYNSFWELLVEKRAQ</sequence>
<dbReference type="SUPFAM" id="SSF52821">
    <property type="entry name" value="Rhodanese/Cell cycle control phosphatase"/>
    <property type="match status" value="1"/>
</dbReference>
<dbReference type="InterPro" id="IPR001763">
    <property type="entry name" value="Rhodanese-like_dom"/>
</dbReference>
<dbReference type="Proteomes" id="UP000001208">
    <property type="component" value="Chromosome"/>
</dbReference>
<protein>
    <submittedName>
        <fullName evidence="2">Rhodanese domain protein</fullName>
    </submittedName>
</protein>
<organism evidence="2 3">
    <name type="scientific">Chloroherpeton thalassium (strain ATCC 35110 / GB-78)</name>
    <dbReference type="NCBI Taxonomy" id="517418"/>
    <lineage>
        <taxon>Bacteria</taxon>
        <taxon>Pseudomonadati</taxon>
        <taxon>Chlorobiota</taxon>
        <taxon>Chlorobiia</taxon>
        <taxon>Chlorobiales</taxon>
        <taxon>Chloroherpetonaceae</taxon>
        <taxon>Chloroherpeton</taxon>
    </lineage>
</organism>